<evidence type="ECO:0000313" key="2">
    <source>
        <dbReference type="Proteomes" id="UP000298663"/>
    </source>
</evidence>
<dbReference type="Gene3D" id="3.40.630.10">
    <property type="entry name" value="Zn peptidases"/>
    <property type="match status" value="1"/>
</dbReference>
<dbReference type="Gene3D" id="3.30.70.360">
    <property type="match status" value="1"/>
</dbReference>
<comment type="caution">
    <text evidence="1">The sequence shown here is derived from an EMBL/GenBank/DDBJ whole genome shotgun (WGS) entry which is preliminary data.</text>
</comment>
<organism evidence="1 2">
    <name type="scientific">Steinernema carpocapsae</name>
    <name type="common">Entomopathogenic nematode</name>
    <dbReference type="NCBI Taxonomy" id="34508"/>
    <lineage>
        <taxon>Eukaryota</taxon>
        <taxon>Metazoa</taxon>
        <taxon>Ecdysozoa</taxon>
        <taxon>Nematoda</taxon>
        <taxon>Chromadorea</taxon>
        <taxon>Rhabditida</taxon>
        <taxon>Tylenchina</taxon>
        <taxon>Panagrolaimomorpha</taxon>
        <taxon>Strongyloidoidea</taxon>
        <taxon>Steinernematidae</taxon>
        <taxon>Steinernema</taxon>
    </lineage>
</organism>
<dbReference type="AlphaFoldDB" id="A0A4U8UKL0"/>
<reference evidence="1 2" key="2">
    <citation type="journal article" date="2019" name="G3 (Bethesda)">
        <title>Hybrid Assembly of the Genome of the Entomopathogenic Nematode Steinernema carpocapsae Identifies the X-Chromosome.</title>
        <authorList>
            <person name="Serra L."/>
            <person name="Macchietto M."/>
            <person name="Macias-Munoz A."/>
            <person name="McGill C.J."/>
            <person name="Rodriguez I.M."/>
            <person name="Rodriguez B."/>
            <person name="Murad R."/>
            <person name="Mortazavi A."/>
        </authorList>
    </citation>
    <scope>NUCLEOTIDE SEQUENCE [LARGE SCALE GENOMIC DNA]</scope>
    <source>
        <strain evidence="1 2">ALL</strain>
    </source>
</reference>
<sequence>MPVFQQDHKQDHQPEYFIVGEPTELKFDLLQKAVVKLTKANAKAAQSGFPEMGVSAVKKLFDILDDLRFYYWPSEENRRAEMESLRSKELKSSFLGFSIFHLSGFGAWTSQGQR</sequence>
<dbReference type="Proteomes" id="UP000298663">
    <property type="component" value="Unassembled WGS sequence"/>
</dbReference>
<dbReference type="EMBL" id="AZBU02000001">
    <property type="protein sequence ID" value="TMS33560.1"/>
    <property type="molecule type" value="Genomic_DNA"/>
</dbReference>
<accession>A0A4U8UKL0</accession>
<reference evidence="1 2" key="1">
    <citation type="journal article" date="2015" name="Genome Biol.">
        <title>Comparative genomics of Steinernema reveals deeply conserved gene regulatory networks.</title>
        <authorList>
            <person name="Dillman A.R."/>
            <person name="Macchietto M."/>
            <person name="Porter C.F."/>
            <person name="Rogers A."/>
            <person name="Williams B."/>
            <person name="Antoshechkin I."/>
            <person name="Lee M.M."/>
            <person name="Goodwin Z."/>
            <person name="Lu X."/>
            <person name="Lewis E.E."/>
            <person name="Goodrich-Blair H."/>
            <person name="Stock S.P."/>
            <person name="Adams B.J."/>
            <person name="Sternberg P.W."/>
            <person name="Mortazavi A."/>
        </authorList>
    </citation>
    <scope>NUCLEOTIDE SEQUENCE [LARGE SCALE GENOMIC DNA]</scope>
    <source>
        <strain evidence="1 2">ALL</strain>
    </source>
</reference>
<dbReference type="OrthoDB" id="3064516at2759"/>
<protein>
    <submittedName>
        <fullName evidence="1">Uncharacterized protein</fullName>
    </submittedName>
</protein>
<keyword evidence="2" id="KW-1185">Reference proteome</keyword>
<dbReference type="STRING" id="34508.A0A4U8UKL0"/>
<name>A0A4U8UKL0_STECR</name>
<evidence type="ECO:0000313" key="1">
    <source>
        <dbReference type="EMBL" id="TMS33560.1"/>
    </source>
</evidence>
<proteinExistence type="predicted"/>
<gene>
    <name evidence="1" type="ORF">L596_001286</name>
</gene>